<dbReference type="GO" id="GO:0004519">
    <property type="term" value="F:endonuclease activity"/>
    <property type="evidence" value="ECO:0007669"/>
    <property type="project" value="UniProtKB-KW"/>
</dbReference>
<accession>A0A7T2S8X0</accession>
<name>A0A7T2S8X0_DELAC</name>
<organism evidence="1 2">
    <name type="scientific">Delftia acidovorans</name>
    <name type="common">Pseudomonas acidovorans</name>
    <name type="synonym">Comamonas acidovorans</name>
    <dbReference type="NCBI Taxonomy" id="80866"/>
    <lineage>
        <taxon>Bacteria</taxon>
        <taxon>Pseudomonadati</taxon>
        <taxon>Pseudomonadota</taxon>
        <taxon>Betaproteobacteria</taxon>
        <taxon>Burkholderiales</taxon>
        <taxon>Comamonadaceae</taxon>
        <taxon>Delftia</taxon>
    </lineage>
</organism>
<dbReference type="CDD" id="cd00085">
    <property type="entry name" value="HNHc"/>
    <property type="match status" value="1"/>
</dbReference>
<reference evidence="1 2" key="1">
    <citation type="submission" date="2020-12" db="EMBL/GenBank/DDBJ databases">
        <title>FDA dAtabase for Regulatory Grade micrObial Sequences (FDA-ARGOS): Supporting development and validation of Infectious Disease Dx tests.</title>
        <authorList>
            <person name="Sproer C."/>
            <person name="Gronow S."/>
            <person name="Severitt S."/>
            <person name="Schroder I."/>
            <person name="Tallon L."/>
            <person name="Sadzewicz L."/>
            <person name="Zhao X."/>
            <person name="Boylan J."/>
            <person name="Ott S."/>
            <person name="Bowen H."/>
            <person name="Vavikolanu K."/>
            <person name="Mehta A."/>
            <person name="Aluvathingal J."/>
            <person name="Nadendla S."/>
            <person name="Lowell S."/>
            <person name="Myers T."/>
            <person name="Yan Y."/>
            <person name="Sichtig H."/>
        </authorList>
    </citation>
    <scope>NUCLEOTIDE SEQUENCE [LARGE SCALE GENOMIC DNA]</scope>
    <source>
        <strain evidence="1 2">FDAARGOS_909</strain>
    </source>
</reference>
<dbReference type="InterPro" id="IPR003615">
    <property type="entry name" value="HNH_nuc"/>
</dbReference>
<dbReference type="AlphaFoldDB" id="A0A7T2S8X0"/>
<evidence type="ECO:0000313" key="1">
    <source>
        <dbReference type="EMBL" id="QPS11091.1"/>
    </source>
</evidence>
<keyword evidence="1" id="KW-0540">Nuclease</keyword>
<keyword evidence="1" id="KW-0378">Hydrolase</keyword>
<dbReference type="Gene3D" id="1.10.30.50">
    <property type="match status" value="1"/>
</dbReference>
<proteinExistence type="predicted"/>
<sequence length="282" mass="31611">MHKLTLAAGLPREHFSGIVDGKSGDRGARLTDMLPVVQAHYGVFEAAYTVADISGVAQGTWTKTEREDLLHCYETTAKALQQLKTLILDSQPEGIREVCPYCGIGGPRQFDHYLPKEKFPEYSVHSYNLVPCCGVCNGKKADIWLQPNNTRTFINFYLDSLPAVPMLDVTVQWSVKNGKLVPVSIFQLVCPAGFGAAEFQLVSNHFQKLGLLARYKDQAHTEFLAIRNAALSREAKTVVVLRRFLGEFVKNWEQTLGPLNWRISLYRALIAHTDFLQTCLKP</sequence>
<dbReference type="EMBL" id="CP065668">
    <property type="protein sequence ID" value="QPS11091.1"/>
    <property type="molecule type" value="Genomic_DNA"/>
</dbReference>
<evidence type="ECO:0000313" key="2">
    <source>
        <dbReference type="Proteomes" id="UP000594778"/>
    </source>
</evidence>
<protein>
    <submittedName>
        <fullName evidence="1">HNH endonuclease</fullName>
    </submittedName>
</protein>
<dbReference type="GeneID" id="24114406"/>
<dbReference type="Proteomes" id="UP000594778">
    <property type="component" value="Chromosome"/>
</dbReference>
<gene>
    <name evidence="1" type="ORF">I6G66_14290</name>
</gene>
<keyword evidence="1" id="KW-0255">Endonuclease</keyword>
<dbReference type="RefSeq" id="WP_016453766.1">
    <property type="nucleotide sequence ID" value="NZ_CANENH010000005.1"/>
</dbReference>